<name>A0AA35RXJ2_GEOBA</name>
<dbReference type="EMBL" id="CASHTH010001759">
    <property type="protein sequence ID" value="CAI8019529.1"/>
    <property type="molecule type" value="Genomic_DNA"/>
</dbReference>
<accession>A0AA35RXJ2</accession>
<keyword evidence="2" id="KW-1185">Reference proteome</keyword>
<gene>
    <name evidence="1" type="ORF">GBAR_LOCUS11736</name>
</gene>
<comment type="caution">
    <text evidence="1">The sequence shown here is derived from an EMBL/GenBank/DDBJ whole genome shotgun (WGS) entry which is preliminary data.</text>
</comment>
<sequence length="51" mass="5743">MIMPATFRLDPEMTAEKLSVPHRVPVVVVTPIREPRLVAVSEFSAFLYCVV</sequence>
<reference evidence="1" key="1">
    <citation type="submission" date="2023-03" db="EMBL/GenBank/DDBJ databases">
        <authorList>
            <person name="Steffen K."/>
            <person name="Cardenas P."/>
        </authorList>
    </citation>
    <scope>NUCLEOTIDE SEQUENCE</scope>
</reference>
<dbReference type="AlphaFoldDB" id="A0AA35RXJ2"/>
<protein>
    <submittedName>
        <fullName evidence="1">Uncharacterized protein</fullName>
    </submittedName>
</protein>
<organism evidence="1 2">
    <name type="scientific">Geodia barretti</name>
    <name type="common">Barrett's horny sponge</name>
    <dbReference type="NCBI Taxonomy" id="519541"/>
    <lineage>
        <taxon>Eukaryota</taxon>
        <taxon>Metazoa</taxon>
        <taxon>Porifera</taxon>
        <taxon>Demospongiae</taxon>
        <taxon>Heteroscleromorpha</taxon>
        <taxon>Tetractinellida</taxon>
        <taxon>Astrophorina</taxon>
        <taxon>Geodiidae</taxon>
        <taxon>Geodia</taxon>
    </lineage>
</organism>
<evidence type="ECO:0000313" key="2">
    <source>
        <dbReference type="Proteomes" id="UP001174909"/>
    </source>
</evidence>
<evidence type="ECO:0000313" key="1">
    <source>
        <dbReference type="EMBL" id="CAI8019529.1"/>
    </source>
</evidence>
<dbReference type="Proteomes" id="UP001174909">
    <property type="component" value="Unassembled WGS sequence"/>
</dbReference>
<proteinExistence type="predicted"/>